<evidence type="ECO:0000313" key="2">
    <source>
        <dbReference type="EMBL" id="KAF7291172.1"/>
    </source>
</evidence>
<dbReference type="EMBL" id="JACAZF010000013">
    <property type="protein sequence ID" value="KAF7291172.1"/>
    <property type="molecule type" value="Genomic_DNA"/>
</dbReference>
<keyword evidence="3" id="KW-1185">Reference proteome</keyword>
<evidence type="ECO:0000313" key="3">
    <source>
        <dbReference type="Proteomes" id="UP000636479"/>
    </source>
</evidence>
<dbReference type="OrthoDB" id="3044997at2759"/>
<dbReference type="GeneID" id="59351604"/>
<feature type="compositionally biased region" description="Basic residues" evidence="1">
    <location>
        <begin position="64"/>
        <end position="76"/>
    </location>
</feature>
<sequence length="343" mass="38132">MDESESDHDVDGNEGRIEEAKRQKRTRASPSNKQPLTQRSSATSVVAGRSHPTIADVLANKPGKSNKVRSKGKNGKRLPWLDRQHRAIIRIVYQSDPEKYTHSKLASIMGVNSNQIFKAIHNNYTIPDEDDDYACLGADGEEWKKIFPPATNSEGDRSTHRVPVKSRRRKSQIGHVSYTKRNEIEPEAPASGSGVNSLTAAKIPASSVARNQQTRVIERFNPIRHIVRERPVLAVPPHELARSGASQIVPASQSISTYDTSHLNNVDDEVRSFLANIMHFDLTHHIPLLQAQGFTQMKYFRGMAGWNNPECVSIAVEKLFGGEGKMTGMELTFLSIAITKLVP</sequence>
<gene>
    <name evidence="2" type="ORF">MIND_01260500</name>
</gene>
<organism evidence="2 3">
    <name type="scientific">Mycena indigotica</name>
    <dbReference type="NCBI Taxonomy" id="2126181"/>
    <lineage>
        <taxon>Eukaryota</taxon>
        <taxon>Fungi</taxon>
        <taxon>Dikarya</taxon>
        <taxon>Basidiomycota</taxon>
        <taxon>Agaricomycotina</taxon>
        <taxon>Agaricomycetes</taxon>
        <taxon>Agaricomycetidae</taxon>
        <taxon>Agaricales</taxon>
        <taxon>Marasmiineae</taxon>
        <taxon>Mycenaceae</taxon>
        <taxon>Mycena</taxon>
    </lineage>
</organism>
<dbReference type="Proteomes" id="UP000636479">
    <property type="component" value="Unassembled WGS sequence"/>
</dbReference>
<feature type="region of interest" description="Disordered" evidence="1">
    <location>
        <begin position="1"/>
        <end position="78"/>
    </location>
</feature>
<dbReference type="RefSeq" id="XP_037214294.1">
    <property type="nucleotide sequence ID" value="XM_037369088.1"/>
</dbReference>
<feature type="compositionally biased region" description="Basic residues" evidence="1">
    <location>
        <begin position="160"/>
        <end position="172"/>
    </location>
</feature>
<dbReference type="AlphaFoldDB" id="A0A8H6S2D2"/>
<feature type="compositionally biased region" description="Polar residues" evidence="1">
    <location>
        <begin position="28"/>
        <end position="44"/>
    </location>
</feature>
<comment type="caution">
    <text evidence="2">The sequence shown here is derived from an EMBL/GenBank/DDBJ whole genome shotgun (WGS) entry which is preliminary data.</text>
</comment>
<evidence type="ECO:0000256" key="1">
    <source>
        <dbReference type="SAM" id="MobiDB-lite"/>
    </source>
</evidence>
<reference evidence="2" key="1">
    <citation type="submission" date="2020-05" db="EMBL/GenBank/DDBJ databases">
        <title>Mycena genomes resolve the evolution of fungal bioluminescence.</title>
        <authorList>
            <person name="Tsai I.J."/>
        </authorList>
    </citation>
    <scope>NUCLEOTIDE SEQUENCE</scope>
    <source>
        <strain evidence="2">171206Taipei</strain>
    </source>
</reference>
<proteinExistence type="predicted"/>
<accession>A0A8H6S2D2</accession>
<feature type="region of interest" description="Disordered" evidence="1">
    <location>
        <begin position="147"/>
        <end position="196"/>
    </location>
</feature>
<name>A0A8H6S2D2_9AGAR</name>
<protein>
    <submittedName>
        <fullName evidence="2">Uncharacterized protein</fullName>
    </submittedName>
</protein>
<feature type="compositionally biased region" description="Basic and acidic residues" evidence="1">
    <location>
        <begin position="7"/>
        <end position="21"/>
    </location>
</feature>